<sequence length="125" mass="14581">MKQLIHNDWWDVLKDEFNKDYYQQLHDFLKKEYATHTIYPDMYHIFAAFELTPFSKVKVVILGQDPYHEPGQACGLSFAVRPGVKVPPSLQNIYKELFDDLKIPPVNHGYLKSWGEQGVLLLNTV</sequence>
<feature type="active site" description="Proton acceptor" evidence="9">
    <location>
        <position position="65"/>
    </location>
</feature>
<dbReference type="GO" id="GO:0097510">
    <property type="term" value="P:base-excision repair, AP site formation via deaminated base removal"/>
    <property type="evidence" value="ECO:0007669"/>
    <property type="project" value="TreeGrafter"/>
</dbReference>
<feature type="non-terminal residue" evidence="11">
    <location>
        <position position="125"/>
    </location>
</feature>
<proteinExistence type="inferred from homology"/>
<evidence type="ECO:0000256" key="8">
    <source>
        <dbReference type="ARBA" id="ARBA00023204"/>
    </source>
</evidence>
<dbReference type="AlphaFoldDB" id="A0A9D9H507"/>
<accession>A0A9D9H507</accession>
<comment type="caution">
    <text evidence="11">The sequence shown here is derived from an EMBL/GenBank/DDBJ whole genome shotgun (WGS) entry which is preliminary data.</text>
</comment>
<dbReference type="Pfam" id="PF03167">
    <property type="entry name" value="UDG"/>
    <property type="match status" value="1"/>
</dbReference>
<comment type="similarity">
    <text evidence="3">Belongs to the uracil-DNA glycosylase (UDG) superfamily. UNG family.</text>
</comment>
<keyword evidence="6" id="KW-0227">DNA damage</keyword>
<gene>
    <name evidence="11" type="ORF">IAA89_02510</name>
</gene>
<reference evidence="11" key="2">
    <citation type="journal article" date="2021" name="PeerJ">
        <title>Extensive microbial diversity within the chicken gut microbiome revealed by metagenomics and culture.</title>
        <authorList>
            <person name="Gilroy R."/>
            <person name="Ravi A."/>
            <person name="Getino M."/>
            <person name="Pursley I."/>
            <person name="Horton D.L."/>
            <person name="Alikhan N.F."/>
            <person name="Baker D."/>
            <person name="Gharbi K."/>
            <person name="Hall N."/>
            <person name="Watson M."/>
            <person name="Adriaenssens E.M."/>
            <person name="Foster-Nyarko E."/>
            <person name="Jarju S."/>
            <person name="Secka A."/>
            <person name="Antonio M."/>
            <person name="Oren A."/>
            <person name="Chaudhuri R.R."/>
            <person name="La Ragione R."/>
            <person name="Hildebrand F."/>
            <person name="Pallen M.J."/>
        </authorList>
    </citation>
    <scope>NUCLEOTIDE SEQUENCE</scope>
    <source>
        <strain evidence="11">C6-149</strain>
    </source>
</reference>
<protein>
    <recommendedName>
        <fullName evidence="5">Uracil-DNA glycosylase</fullName>
        <ecNumber evidence="4">3.2.2.27</ecNumber>
    </recommendedName>
</protein>
<comment type="function">
    <text evidence="2">Excises uracil residues from the DNA which can arise as a result of misincorporation of dUMP residues by DNA polymerase or due to deamination of cytosine.</text>
</comment>
<dbReference type="Gene3D" id="3.40.470.10">
    <property type="entry name" value="Uracil-DNA glycosylase-like domain"/>
    <property type="match status" value="1"/>
</dbReference>
<dbReference type="CDD" id="cd10027">
    <property type="entry name" value="UDG-F1-like"/>
    <property type="match status" value="1"/>
</dbReference>
<evidence type="ECO:0000256" key="7">
    <source>
        <dbReference type="ARBA" id="ARBA00022801"/>
    </source>
</evidence>
<keyword evidence="11" id="KW-0326">Glycosidase</keyword>
<dbReference type="InterPro" id="IPR036895">
    <property type="entry name" value="Uracil-DNA_glycosylase-like_sf"/>
</dbReference>
<feature type="domain" description="Uracil-DNA glycosylase-like" evidence="10">
    <location>
        <begin position="53"/>
        <end position="125"/>
    </location>
</feature>
<evidence type="ECO:0000313" key="11">
    <source>
        <dbReference type="EMBL" id="MBO8441300.1"/>
    </source>
</evidence>
<dbReference type="InterPro" id="IPR002043">
    <property type="entry name" value="UDG_fam1"/>
</dbReference>
<evidence type="ECO:0000259" key="10">
    <source>
        <dbReference type="Pfam" id="PF03167"/>
    </source>
</evidence>
<evidence type="ECO:0000256" key="4">
    <source>
        <dbReference type="ARBA" id="ARBA00012030"/>
    </source>
</evidence>
<dbReference type="PANTHER" id="PTHR11264">
    <property type="entry name" value="URACIL-DNA GLYCOSYLASE"/>
    <property type="match status" value="1"/>
</dbReference>
<evidence type="ECO:0000313" key="12">
    <source>
        <dbReference type="Proteomes" id="UP000823614"/>
    </source>
</evidence>
<organism evidence="11 12">
    <name type="scientific">Candidatus Gallilactobacillus intestinavium</name>
    <dbReference type="NCBI Taxonomy" id="2840838"/>
    <lineage>
        <taxon>Bacteria</taxon>
        <taxon>Bacillati</taxon>
        <taxon>Bacillota</taxon>
        <taxon>Bacilli</taxon>
        <taxon>Lactobacillales</taxon>
        <taxon>Lactobacillaceae</taxon>
        <taxon>Lactobacillaceae incertae sedis</taxon>
        <taxon>Candidatus Gallilactobacillus</taxon>
    </lineage>
</organism>
<keyword evidence="8" id="KW-0234">DNA repair</keyword>
<evidence type="ECO:0000256" key="1">
    <source>
        <dbReference type="ARBA" id="ARBA00001400"/>
    </source>
</evidence>
<evidence type="ECO:0000256" key="6">
    <source>
        <dbReference type="ARBA" id="ARBA00022763"/>
    </source>
</evidence>
<dbReference type="EC" id="3.2.2.27" evidence="4"/>
<dbReference type="Proteomes" id="UP000823614">
    <property type="component" value="Unassembled WGS sequence"/>
</dbReference>
<evidence type="ECO:0000256" key="9">
    <source>
        <dbReference type="PROSITE-ProRule" id="PRU10072"/>
    </source>
</evidence>
<evidence type="ECO:0000256" key="5">
    <source>
        <dbReference type="ARBA" id="ARBA00018429"/>
    </source>
</evidence>
<dbReference type="NCBIfam" id="NF003592">
    <property type="entry name" value="PRK05254.1-5"/>
    <property type="match status" value="1"/>
</dbReference>
<dbReference type="InterPro" id="IPR018085">
    <property type="entry name" value="Ura-DNA_Glyclase_AS"/>
</dbReference>
<evidence type="ECO:0000256" key="2">
    <source>
        <dbReference type="ARBA" id="ARBA00002631"/>
    </source>
</evidence>
<reference evidence="11" key="1">
    <citation type="submission" date="2020-10" db="EMBL/GenBank/DDBJ databases">
        <authorList>
            <person name="Gilroy R."/>
        </authorList>
    </citation>
    <scope>NUCLEOTIDE SEQUENCE</scope>
    <source>
        <strain evidence="11">C6-149</strain>
    </source>
</reference>
<dbReference type="SUPFAM" id="SSF52141">
    <property type="entry name" value="Uracil-DNA glycosylase-like"/>
    <property type="match status" value="1"/>
</dbReference>
<dbReference type="GO" id="GO:0004844">
    <property type="term" value="F:uracil DNA N-glycosylase activity"/>
    <property type="evidence" value="ECO:0007669"/>
    <property type="project" value="UniProtKB-EC"/>
</dbReference>
<comment type="catalytic activity">
    <reaction evidence="1">
        <text>Hydrolyzes single-stranded DNA or mismatched double-stranded DNA and polynucleotides, releasing free uracil.</text>
        <dbReference type="EC" id="3.2.2.27"/>
    </reaction>
</comment>
<keyword evidence="7 11" id="KW-0378">Hydrolase</keyword>
<evidence type="ECO:0000256" key="3">
    <source>
        <dbReference type="ARBA" id="ARBA00008184"/>
    </source>
</evidence>
<dbReference type="EMBL" id="JADIMP010000049">
    <property type="protein sequence ID" value="MBO8441300.1"/>
    <property type="molecule type" value="Genomic_DNA"/>
</dbReference>
<name>A0A9D9H507_9LACO</name>
<dbReference type="PANTHER" id="PTHR11264:SF0">
    <property type="entry name" value="URACIL-DNA GLYCOSYLASE"/>
    <property type="match status" value="1"/>
</dbReference>
<dbReference type="InterPro" id="IPR005122">
    <property type="entry name" value="Uracil-DNA_glycosylase-like"/>
</dbReference>
<dbReference type="PROSITE" id="PS00130">
    <property type="entry name" value="U_DNA_GLYCOSYLASE"/>
    <property type="match status" value="1"/>
</dbReference>